<gene>
    <name evidence="2" type="ORF">MJG50_17765</name>
</gene>
<dbReference type="Pfam" id="PF23023">
    <property type="entry name" value="Anti-Pycsar_Apyc1"/>
    <property type="match status" value="1"/>
</dbReference>
<evidence type="ECO:0000259" key="1">
    <source>
        <dbReference type="SMART" id="SM00849"/>
    </source>
</evidence>
<name>A0AAW5E8C6_9BACI</name>
<proteinExistence type="predicted"/>
<dbReference type="Gene3D" id="3.60.15.10">
    <property type="entry name" value="Ribonuclease Z/Hydroxyacylglutathione hydrolase-like"/>
    <property type="match status" value="1"/>
</dbReference>
<dbReference type="RefSeq" id="WP_240257104.1">
    <property type="nucleotide sequence ID" value="NZ_JAKTTI010000035.1"/>
</dbReference>
<reference evidence="2" key="1">
    <citation type="submission" date="2022-02" db="EMBL/GenBank/DDBJ databases">
        <title>Fredinandcohnia quinoae sp. nov. isolated from Chenopodium quinoa seeds.</title>
        <authorList>
            <person name="Saati-Santamaria Z."/>
            <person name="Flores-Felix J.D."/>
            <person name="Igual J.M."/>
            <person name="Velazquez E."/>
            <person name="Garcia-Fraile P."/>
            <person name="Martinez-Molina E."/>
        </authorList>
    </citation>
    <scope>NUCLEOTIDE SEQUENCE</scope>
    <source>
        <strain evidence="2">SECRCQ15</strain>
    </source>
</reference>
<dbReference type="SMART" id="SM00849">
    <property type="entry name" value="Lactamase_B"/>
    <property type="match status" value="1"/>
</dbReference>
<dbReference type="InterPro" id="IPR036866">
    <property type="entry name" value="RibonucZ/Hydroxyglut_hydro"/>
</dbReference>
<dbReference type="PANTHER" id="PTHR42951">
    <property type="entry name" value="METALLO-BETA-LACTAMASE DOMAIN-CONTAINING"/>
    <property type="match status" value="1"/>
</dbReference>
<dbReference type="InterPro" id="IPR050855">
    <property type="entry name" value="NDM-1-like"/>
</dbReference>
<accession>A0AAW5E8C6</accession>
<feature type="domain" description="Metallo-beta-lactamase" evidence="1">
    <location>
        <begin position="25"/>
        <end position="199"/>
    </location>
</feature>
<protein>
    <submittedName>
        <fullName evidence="2">MBL fold metallo-hydrolase</fullName>
    </submittedName>
</protein>
<dbReference type="Proteomes" id="UP001431131">
    <property type="component" value="Unassembled WGS sequence"/>
</dbReference>
<comment type="caution">
    <text evidence="2">The sequence shown here is derived from an EMBL/GenBank/DDBJ whole genome shotgun (WGS) entry which is preliminary data.</text>
</comment>
<dbReference type="SUPFAM" id="SSF56281">
    <property type="entry name" value="Metallo-hydrolase/oxidoreductase"/>
    <property type="match status" value="1"/>
</dbReference>
<dbReference type="InterPro" id="IPR001279">
    <property type="entry name" value="Metallo-B-lactamas"/>
</dbReference>
<organism evidence="2 3">
    <name type="scientific">Fredinandcohnia quinoae</name>
    <dbReference type="NCBI Taxonomy" id="2918902"/>
    <lineage>
        <taxon>Bacteria</taxon>
        <taxon>Bacillati</taxon>
        <taxon>Bacillota</taxon>
        <taxon>Bacilli</taxon>
        <taxon>Bacillales</taxon>
        <taxon>Bacillaceae</taxon>
        <taxon>Fredinandcohnia</taxon>
    </lineage>
</organism>
<evidence type="ECO:0000313" key="3">
    <source>
        <dbReference type="Proteomes" id="UP001431131"/>
    </source>
</evidence>
<dbReference type="PANTHER" id="PTHR42951:SF17">
    <property type="entry name" value="METALLO-BETA-LACTAMASE DOMAIN-CONTAINING PROTEIN"/>
    <property type="match status" value="1"/>
</dbReference>
<dbReference type="AlphaFoldDB" id="A0AAW5E8C6"/>
<evidence type="ECO:0000313" key="2">
    <source>
        <dbReference type="EMBL" id="MCH1627184.1"/>
    </source>
</evidence>
<sequence length="233" mass="26862">MKTYLEEITKGVYAFLLWDESWNSYNNCYLLLENNDIILIDSGKEEHSRFLFSALKSIGISKSDITRFIATHAHKDHIGGIQFLGEIEGFIHNKDLELIPENLRYKLKMSLPDNGSIVSNLDCVLLGHHTKGSVSLYHRESKVLFCGDHICFFAEPLNDHNVVGTGKLEREKFKQFVSDWSQNEEMRKQHNFSLFIEGIKDINKFDVEYLCTGHGIVLKGNINQFFSELLEIE</sequence>
<keyword evidence="3" id="KW-1185">Reference proteome</keyword>
<dbReference type="EMBL" id="JAKTTI010000035">
    <property type="protein sequence ID" value="MCH1627184.1"/>
    <property type="molecule type" value="Genomic_DNA"/>
</dbReference>